<evidence type="ECO:0000256" key="2">
    <source>
        <dbReference type="ARBA" id="ARBA00022801"/>
    </source>
</evidence>
<dbReference type="PROSITE" id="PS51257">
    <property type="entry name" value="PROKAR_LIPOPROTEIN"/>
    <property type="match status" value="1"/>
</dbReference>
<dbReference type="Pfam" id="PF01183">
    <property type="entry name" value="Glyco_hydro_25"/>
    <property type="match status" value="1"/>
</dbReference>
<keyword evidence="3" id="KW-0326">Glycosidase</keyword>
<feature type="chain" id="PRO_5024318515" evidence="4">
    <location>
        <begin position="20"/>
        <end position="259"/>
    </location>
</feature>
<evidence type="ECO:0000256" key="4">
    <source>
        <dbReference type="SAM" id="SignalP"/>
    </source>
</evidence>
<dbReference type="SUPFAM" id="SSF51445">
    <property type="entry name" value="(Trans)glycosidases"/>
    <property type="match status" value="1"/>
</dbReference>
<dbReference type="GO" id="GO:0016052">
    <property type="term" value="P:carbohydrate catabolic process"/>
    <property type="evidence" value="ECO:0007669"/>
    <property type="project" value="TreeGrafter"/>
</dbReference>
<sequence length="259" mass="28617">MTRSRGLLCATLLVLAACGAPQPPTIGTAGVLAFGDTSPVDWPGPGPRAHPVHGIDVARYQDAIDWREARRGGVSFAFIKATEGGDRLDPMFKDHWRGAGDVGLPRGAYHFYYFCTPAAVQARWFIENVPRTRGMLPPVLDLEWNAYSPSCRLRPDGATVRREARTFIDALAAHYGQTPIVYTTPQFFRDTDLGRLRGVEFWLRSTAKLPSEAYPGTRWSFWQYTGTGTVPGASGAIDLNVFQGSKAHWAAWVAARQHR</sequence>
<reference evidence="5 6" key="1">
    <citation type="submission" date="2019-05" db="EMBL/GenBank/DDBJ databases">
        <title>Sulfitobacter sabulilitoris sp. nov., isolated from a marine sand.</title>
        <authorList>
            <person name="Yoon J.-H."/>
        </authorList>
    </citation>
    <scope>NUCLEOTIDE SEQUENCE [LARGE SCALE GENOMIC DNA]</scope>
    <source>
        <strain evidence="5 6">HSMS-29</strain>
    </source>
</reference>
<keyword evidence="2 5" id="KW-0378">Hydrolase</keyword>
<dbReference type="PANTHER" id="PTHR34135:SF2">
    <property type="entry name" value="LYSOZYME"/>
    <property type="match status" value="1"/>
</dbReference>
<feature type="signal peptide" evidence="4">
    <location>
        <begin position="1"/>
        <end position="19"/>
    </location>
</feature>
<dbReference type="RefSeq" id="WP_138662616.1">
    <property type="nucleotide sequence ID" value="NZ_VANS01000003.1"/>
</dbReference>
<organism evidence="5 6">
    <name type="scientific">Sulfitobacter sabulilitoris</name>
    <dbReference type="NCBI Taxonomy" id="2562655"/>
    <lineage>
        <taxon>Bacteria</taxon>
        <taxon>Pseudomonadati</taxon>
        <taxon>Pseudomonadota</taxon>
        <taxon>Alphaproteobacteria</taxon>
        <taxon>Rhodobacterales</taxon>
        <taxon>Roseobacteraceae</taxon>
        <taxon>Sulfitobacter</taxon>
    </lineage>
</organism>
<dbReference type="GO" id="GO:0016998">
    <property type="term" value="P:cell wall macromolecule catabolic process"/>
    <property type="evidence" value="ECO:0007669"/>
    <property type="project" value="InterPro"/>
</dbReference>
<dbReference type="CDD" id="cd06413">
    <property type="entry name" value="GH25_muramidase_1"/>
    <property type="match status" value="1"/>
</dbReference>
<dbReference type="InterPro" id="IPR017853">
    <property type="entry name" value="GH"/>
</dbReference>
<comment type="similarity">
    <text evidence="1">Belongs to the glycosyl hydrolase 25 family.</text>
</comment>
<dbReference type="Proteomes" id="UP000309550">
    <property type="component" value="Unassembled WGS sequence"/>
</dbReference>
<dbReference type="SMART" id="SM00641">
    <property type="entry name" value="Glyco_25"/>
    <property type="match status" value="1"/>
</dbReference>
<evidence type="ECO:0000256" key="3">
    <source>
        <dbReference type="ARBA" id="ARBA00023295"/>
    </source>
</evidence>
<dbReference type="OrthoDB" id="9798192at2"/>
<accession>A0A5S3PCF9</accession>
<evidence type="ECO:0000313" key="6">
    <source>
        <dbReference type="Proteomes" id="UP000309550"/>
    </source>
</evidence>
<gene>
    <name evidence="5" type="ORF">FDT80_12325</name>
</gene>
<dbReference type="GO" id="GO:0009253">
    <property type="term" value="P:peptidoglycan catabolic process"/>
    <property type="evidence" value="ECO:0007669"/>
    <property type="project" value="InterPro"/>
</dbReference>
<dbReference type="PROSITE" id="PS51904">
    <property type="entry name" value="GLYCOSYL_HYDROL_F25_2"/>
    <property type="match status" value="1"/>
</dbReference>
<comment type="caution">
    <text evidence="5">The sequence shown here is derived from an EMBL/GenBank/DDBJ whole genome shotgun (WGS) entry which is preliminary data.</text>
</comment>
<dbReference type="EMBL" id="VANS01000003">
    <property type="protein sequence ID" value="TMM51541.1"/>
    <property type="molecule type" value="Genomic_DNA"/>
</dbReference>
<dbReference type="InterPro" id="IPR018077">
    <property type="entry name" value="Glyco_hydro_fam25_subgr"/>
</dbReference>
<name>A0A5S3PCF9_9RHOB</name>
<keyword evidence="4" id="KW-0732">Signal</keyword>
<proteinExistence type="inferred from homology"/>
<keyword evidence="6" id="KW-1185">Reference proteome</keyword>
<dbReference type="Gene3D" id="3.20.20.80">
    <property type="entry name" value="Glycosidases"/>
    <property type="match status" value="1"/>
</dbReference>
<evidence type="ECO:0000256" key="1">
    <source>
        <dbReference type="ARBA" id="ARBA00010646"/>
    </source>
</evidence>
<dbReference type="AlphaFoldDB" id="A0A5S3PCF9"/>
<protein>
    <submittedName>
        <fullName evidence="5">Glycoside hydrolase</fullName>
    </submittedName>
</protein>
<dbReference type="InterPro" id="IPR002053">
    <property type="entry name" value="Glyco_hydro_25"/>
</dbReference>
<dbReference type="GO" id="GO:0003796">
    <property type="term" value="F:lysozyme activity"/>
    <property type="evidence" value="ECO:0007669"/>
    <property type="project" value="InterPro"/>
</dbReference>
<evidence type="ECO:0000313" key="5">
    <source>
        <dbReference type="EMBL" id="TMM51541.1"/>
    </source>
</evidence>
<dbReference type="PANTHER" id="PTHR34135">
    <property type="entry name" value="LYSOZYME"/>
    <property type="match status" value="1"/>
</dbReference>